<comment type="caution">
    <text evidence="1">The sequence shown here is derived from an EMBL/GenBank/DDBJ whole genome shotgun (WGS) entry which is preliminary data.</text>
</comment>
<keyword evidence="2" id="KW-1185">Reference proteome</keyword>
<protein>
    <submittedName>
        <fullName evidence="1">Uncharacterized protein</fullName>
    </submittedName>
</protein>
<organism evidence="1 2">
    <name type="scientific">Salix koriyanagi</name>
    <dbReference type="NCBI Taxonomy" id="2511006"/>
    <lineage>
        <taxon>Eukaryota</taxon>
        <taxon>Viridiplantae</taxon>
        <taxon>Streptophyta</taxon>
        <taxon>Embryophyta</taxon>
        <taxon>Tracheophyta</taxon>
        <taxon>Spermatophyta</taxon>
        <taxon>Magnoliopsida</taxon>
        <taxon>eudicotyledons</taxon>
        <taxon>Gunneridae</taxon>
        <taxon>Pentapetalae</taxon>
        <taxon>rosids</taxon>
        <taxon>fabids</taxon>
        <taxon>Malpighiales</taxon>
        <taxon>Salicaceae</taxon>
        <taxon>Saliceae</taxon>
        <taxon>Salix</taxon>
    </lineage>
</organism>
<proteinExistence type="predicted"/>
<name>A0A9Q0QA11_9ROSI</name>
<evidence type="ECO:0000313" key="2">
    <source>
        <dbReference type="Proteomes" id="UP001151752"/>
    </source>
</evidence>
<reference evidence="1" key="2">
    <citation type="journal article" date="2023" name="Int. J. Mol. Sci.">
        <title>De Novo Assembly and Annotation of 11 Diverse Shrub Willow (Salix) Genomes Reveals Novel Gene Organization in Sex-Linked Regions.</title>
        <authorList>
            <person name="Hyden B."/>
            <person name="Feng K."/>
            <person name="Yates T.B."/>
            <person name="Jawdy S."/>
            <person name="Cereghino C."/>
            <person name="Smart L.B."/>
            <person name="Muchero W."/>
        </authorList>
    </citation>
    <scope>NUCLEOTIDE SEQUENCE</scope>
    <source>
        <tissue evidence="1">Shoot tip</tissue>
    </source>
</reference>
<gene>
    <name evidence="1" type="ORF">OIU74_013683</name>
</gene>
<reference evidence="1" key="1">
    <citation type="submission" date="2022-11" db="EMBL/GenBank/DDBJ databases">
        <authorList>
            <person name="Hyden B.L."/>
            <person name="Feng K."/>
            <person name="Yates T."/>
            <person name="Jawdy S."/>
            <person name="Smart L.B."/>
            <person name="Muchero W."/>
        </authorList>
    </citation>
    <scope>NUCLEOTIDE SEQUENCE</scope>
    <source>
        <tissue evidence="1">Shoot tip</tissue>
    </source>
</reference>
<sequence length="37" mass="4474">MRLVTVFIGKKREGEEENEMGFRPLIFNFWAAKMEIR</sequence>
<feature type="non-terminal residue" evidence="1">
    <location>
        <position position="37"/>
    </location>
</feature>
<dbReference type="AlphaFoldDB" id="A0A9Q0QA11"/>
<dbReference type="Proteomes" id="UP001151752">
    <property type="component" value="Chromosome 1"/>
</dbReference>
<accession>A0A9Q0QA11</accession>
<dbReference type="EMBL" id="JAPFFM010000016">
    <property type="protein sequence ID" value="KAJ6702577.1"/>
    <property type="molecule type" value="Genomic_DNA"/>
</dbReference>
<evidence type="ECO:0000313" key="1">
    <source>
        <dbReference type="EMBL" id="KAJ6702577.1"/>
    </source>
</evidence>